<dbReference type="GO" id="GO:0004523">
    <property type="term" value="F:RNA-DNA hybrid ribonuclease activity"/>
    <property type="evidence" value="ECO:0007669"/>
    <property type="project" value="UniProtKB-EC"/>
</dbReference>
<evidence type="ECO:0000259" key="3">
    <source>
        <dbReference type="Pfam" id="PF00078"/>
    </source>
</evidence>
<comment type="similarity">
    <text evidence="1">Belongs to the beta type-B retroviral polymerase family. HERV class-II K(HML-2) pol subfamily.</text>
</comment>
<evidence type="ECO:0000313" key="4">
    <source>
        <dbReference type="EMBL" id="KAJ8364750.1"/>
    </source>
</evidence>
<dbReference type="InterPro" id="IPR050951">
    <property type="entry name" value="Retrovirus_Pol_polyprotein"/>
</dbReference>
<dbReference type="PANTHER" id="PTHR37984">
    <property type="entry name" value="PROTEIN CBG26694"/>
    <property type="match status" value="1"/>
</dbReference>
<evidence type="ECO:0000256" key="1">
    <source>
        <dbReference type="ARBA" id="ARBA00010879"/>
    </source>
</evidence>
<gene>
    <name evidence="4" type="ORF">SKAU_G00135810</name>
</gene>
<dbReference type="InterPro" id="IPR043502">
    <property type="entry name" value="DNA/RNA_pol_sf"/>
</dbReference>
<dbReference type="EC" id="3.1.26.4" evidence="2"/>
<dbReference type="Pfam" id="PF00078">
    <property type="entry name" value="RVT_1"/>
    <property type="match status" value="1"/>
</dbReference>
<comment type="caution">
    <text evidence="4">The sequence shown here is derived from an EMBL/GenBank/DDBJ whole genome shotgun (WGS) entry which is preliminary data.</text>
</comment>
<dbReference type="EMBL" id="JAINUF010000004">
    <property type="protein sequence ID" value="KAJ8364750.1"/>
    <property type="molecule type" value="Genomic_DNA"/>
</dbReference>
<evidence type="ECO:0000313" key="5">
    <source>
        <dbReference type="Proteomes" id="UP001152622"/>
    </source>
</evidence>
<keyword evidence="5" id="KW-1185">Reference proteome</keyword>
<dbReference type="InterPro" id="IPR000477">
    <property type="entry name" value="RT_dom"/>
</dbReference>
<dbReference type="Gene3D" id="3.10.10.10">
    <property type="entry name" value="HIV Type 1 Reverse Transcriptase, subunit A, domain 1"/>
    <property type="match status" value="1"/>
</dbReference>
<dbReference type="InterPro" id="IPR043128">
    <property type="entry name" value="Rev_trsase/Diguanyl_cyclase"/>
</dbReference>
<dbReference type="CDD" id="cd01647">
    <property type="entry name" value="RT_LTR"/>
    <property type="match status" value="1"/>
</dbReference>
<reference evidence="4" key="1">
    <citation type="journal article" date="2023" name="Science">
        <title>Genome structures resolve the early diversification of teleost fishes.</title>
        <authorList>
            <person name="Parey E."/>
            <person name="Louis A."/>
            <person name="Montfort J."/>
            <person name="Bouchez O."/>
            <person name="Roques C."/>
            <person name="Iampietro C."/>
            <person name="Lluch J."/>
            <person name="Castinel A."/>
            <person name="Donnadieu C."/>
            <person name="Desvignes T."/>
            <person name="Floi Bucao C."/>
            <person name="Jouanno E."/>
            <person name="Wen M."/>
            <person name="Mejri S."/>
            <person name="Dirks R."/>
            <person name="Jansen H."/>
            <person name="Henkel C."/>
            <person name="Chen W.J."/>
            <person name="Zahm M."/>
            <person name="Cabau C."/>
            <person name="Klopp C."/>
            <person name="Thompson A.W."/>
            <person name="Robinson-Rechavi M."/>
            <person name="Braasch I."/>
            <person name="Lecointre G."/>
            <person name="Bobe J."/>
            <person name="Postlethwait J.H."/>
            <person name="Berthelot C."/>
            <person name="Roest Crollius H."/>
            <person name="Guiguen Y."/>
        </authorList>
    </citation>
    <scope>NUCLEOTIDE SEQUENCE</scope>
    <source>
        <strain evidence="4">WJC10195</strain>
    </source>
</reference>
<evidence type="ECO:0000256" key="2">
    <source>
        <dbReference type="ARBA" id="ARBA00012180"/>
    </source>
</evidence>
<dbReference type="SUPFAM" id="SSF56672">
    <property type="entry name" value="DNA/RNA polymerases"/>
    <property type="match status" value="1"/>
</dbReference>
<dbReference type="Gene3D" id="3.30.70.270">
    <property type="match status" value="2"/>
</dbReference>
<name>A0A9Q1FR99_SYNKA</name>
<sequence>MSEVIWFSTVRCSRSENGSQRAFTPVVPAVFPQVTLTTPSAVLCGYGNARIELVGALSVAVRYGARTLPSFTFHVSRHGADLMGMDLFSALGFTLLDGAGAAILQVSSPWRQQWPSLFSGLGCLSAFNHQPLLNPDVRPVIQPLRCISLALRNAVSEELQKLLQDGLIEPVNASPWISNLVIAKKKSGGLRVCVDLRAVNKAVIPDKYPLPTVEELTTQFYGATTFSKLDLRQGYLQVPLHPDSHNLTAFVSHAGVFRYARMPFGLSSAPSCFQKIMSTIFTGIPGVVIYLDDIVVHGPTPALNDEHLHQVLTLNEEKCVFSVATVEFVGFCLTAEGLSPLHSNVDAVQRLPEPTCPAKVATFLGMTAYYLRFLRQYSMTTAPLRELLKKDVPWQDPDPAVTEPDLIQMLHTPLQTTVSLQDLQQALEQDPMLSQLRAFILTGWLPKVSEELTPFYRVREELSCWGNVCVA</sequence>
<dbReference type="PANTHER" id="PTHR37984:SF15">
    <property type="entry name" value="INTEGRASE CATALYTIC DOMAIN-CONTAINING PROTEIN"/>
    <property type="match status" value="1"/>
</dbReference>
<organism evidence="4 5">
    <name type="scientific">Synaphobranchus kaupii</name>
    <name type="common">Kaup's arrowtooth eel</name>
    <dbReference type="NCBI Taxonomy" id="118154"/>
    <lineage>
        <taxon>Eukaryota</taxon>
        <taxon>Metazoa</taxon>
        <taxon>Chordata</taxon>
        <taxon>Craniata</taxon>
        <taxon>Vertebrata</taxon>
        <taxon>Euteleostomi</taxon>
        <taxon>Actinopterygii</taxon>
        <taxon>Neopterygii</taxon>
        <taxon>Teleostei</taxon>
        <taxon>Anguilliformes</taxon>
        <taxon>Synaphobranchidae</taxon>
        <taxon>Synaphobranchus</taxon>
    </lineage>
</organism>
<accession>A0A9Q1FR99</accession>
<feature type="domain" description="Reverse transcriptase" evidence="3">
    <location>
        <begin position="184"/>
        <end position="331"/>
    </location>
</feature>
<protein>
    <recommendedName>
        <fullName evidence="2">ribonuclease H</fullName>
        <ecNumber evidence="2">3.1.26.4</ecNumber>
    </recommendedName>
</protein>
<dbReference type="OrthoDB" id="775972at2759"/>
<dbReference type="Proteomes" id="UP001152622">
    <property type="component" value="Chromosome 4"/>
</dbReference>
<proteinExistence type="inferred from homology"/>
<dbReference type="AlphaFoldDB" id="A0A9Q1FR99"/>